<evidence type="ECO:0000313" key="2">
    <source>
        <dbReference type="EMBL" id="KAG0650129.1"/>
    </source>
</evidence>
<reference evidence="2" key="1">
    <citation type="submission" date="2019-07" db="EMBL/GenBank/DDBJ databases">
        <title>Hyphodiscus hymeniophilus genome sequencing and assembly.</title>
        <authorList>
            <person name="Kramer G."/>
            <person name="Nodwell J."/>
        </authorList>
    </citation>
    <scope>NUCLEOTIDE SEQUENCE</scope>
    <source>
        <strain evidence="2">ATCC 34498</strain>
    </source>
</reference>
<organism evidence="2 3">
    <name type="scientific">Hyphodiscus hymeniophilus</name>
    <dbReference type="NCBI Taxonomy" id="353542"/>
    <lineage>
        <taxon>Eukaryota</taxon>
        <taxon>Fungi</taxon>
        <taxon>Dikarya</taxon>
        <taxon>Ascomycota</taxon>
        <taxon>Pezizomycotina</taxon>
        <taxon>Leotiomycetes</taxon>
        <taxon>Helotiales</taxon>
        <taxon>Hyphodiscaceae</taxon>
        <taxon>Hyphodiscus</taxon>
    </lineage>
</organism>
<protein>
    <submittedName>
        <fullName evidence="2">Uncharacterized protein</fullName>
    </submittedName>
</protein>
<dbReference type="Proteomes" id="UP000785200">
    <property type="component" value="Unassembled WGS sequence"/>
</dbReference>
<feature type="compositionally biased region" description="Basic and acidic residues" evidence="1">
    <location>
        <begin position="86"/>
        <end position="96"/>
    </location>
</feature>
<sequence>MAPHTGWEAGRLTRATDATKIFIKKFGPLLITGLAAVAEHHWLGHDDEPEDTKMRDEENEPEDRTAVRKLEREVRELKRSLSRKARNNEQERESRPEPINQANMVEERRSPYRDTQSDELYVRDKLLPEGRQETKSYGLYQQVPVTQTMPTPRKESPAQVAHVQERDQIRPSHRQHSIQRQRRRRRHRLPSASHRSFHENEFSEREVHAGKVAAIAGAVETIHMSGEAGEWIGRKGVRVGTTMAASYAASRSRDGNPDDFRPREVVVDVGTGLLVSRLVHGSKRRLEDDERAKRRGRR</sequence>
<feature type="compositionally biased region" description="Basic and acidic residues" evidence="1">
    <location>
        <begin position="196"/>
        <end position="205"/>
    </location>
</feature>
<evidence type="ECO:0000256" key="1">
    <source>
        <dbReference type="SAM" id="MobiDB-lite"/>
    </source>
</evidence>
<name>A0A9P7AYK8_9HELO</name>
<feature type="compositionally biased region" description="Basic and acidic residues" evidence="1">
    <location>
        <begin position="43"/>
        <end position="79"/>
    </location>
</feature>
<dbReference type="EMBL" id="VNKQ01000006">
    <property type="protein sequence ID" value="KAG0650129.1"/>
    <property type="molecule type" value="Genomic_DNA"/>
</dbReference>
<feature type="compositionally biased region" description="Basic residues" evidence="1">
    <location>
        <begin position="171"/>
        <end position="189"/>
    </location>
</feature>
<feature type="region of interest" description="Disordered" evidence="1">
    <location>
        <begin position="43"/>
        <end position="123"/>
    </location>
</feature>
<gene>
    <name evidence="2" type="ORF">D0Z07_2913</name>
</gene>
<accession>A0A9P7AYK8</accession>
<feature type="compositionally biased region" description="Basic and acidic residues" evidence="1">
    <location>
        <begin position="105"/>
        <end position="123"/>
    </location>
</feature>
<dbReference type="OrthoDB" id="3557310at2759"/>
<keyword evidence="3" id="KW-1185">Reference proteome</keyword>
<comment type="caution">
    <text evidence="2">The sequence shown here is derived from an EMBL/GenBank/DDBJ whole genome shotgun (WGS) entry which is preliminary data.</text>
</comment>
<dbReference type="AlphaFoldDB" id="A0A9P7AYK8"/>
<evidence type="ECO:0000313" key="3">
    <source>
        <dbReference type="Proteomes" id="UP000785200"/>
    </source>
</evidence>
<proteinExistence type="predicted"/>
<feature type="region of interest" description="Disordered" evidence="1">
    <location>
        <begin position="141"/>
        <end position="205"/>
    </location>
</feature>